<name>A0A949NH58_9FIRM</name>
<comment type="caution">
    <text evidence="1">The sequence shown here is derived from an EMBL/GenBank/DDBJ whole genome shotgun (WGS) entry which is preliminary data.</text>
</comment>
<organism evidence="1 2">
    <name type="scientific">Diplocloster agilis</name>
    <dbReference type="NCBI Taxonomy" id="2850323"/>
    <lineage>
        <taxon>Bacteria</taxon>
        <taxon>Bacillati</taxon>
        <taxon>Bacillota</taxon>
        <taxon>Clostridia</taxon>
        <taxon>Lachnospirales</taxon>
        <taxon>Lachnospiraceae</taxon>
        <taxon>Diplocloster</taxon>
    </lineage>
</organism>
<proteinExistence type="predicted"/>
<evidence type="ECO:0008006" key="3">
    <source>
        <dbReference type="Google" id="ProtNLM"/>
    </source>
</evidence>
<dbReference type="AlphaFoldDB" id="A0A949NH58"/>
<gene>
    <name evidence="1" type="ORF">KTH89_14320</name>
</gene>
<dbReference type="CDD" id="cd03143">
    <property type="entry name" value="A4_beta-galactosidase_middle_domain"/>
    <property type="match status" value="1"/>
</dbReference>
<protein>
    <recommendedName>
        <fullName evidence="3">Glycoside hydrolase family 2</fullName>
    </recommendedName>
</protein>
<dbReference type="InterPro" id="IPR053161">
    <property type="entry name" value="Ulvan_degrading_GH"/>
</dbReference>
<evidence type="ECO:0000313" key="1">
    <source>
        <dbReference type="EMBL" id="MBU9737718.1"/>
    </source>
</evidence>
<dbReference type="RefSeq" id="WP_238722157.1">
    <property type="nucleotide sequence ID" value="NZ_JAHQCW010000024.1"/>
</dbReference>
<dbReference type="InterPro" id="IPR029062">
    <property type="entry name" value="Class_I_gatase-like"/>
</dbReference>
<evidence type="ECO:0000313" key="2">
    <source>
        <dbReference type="Proteomes" id="UP000712157"/>
    </source>
</evidence>
<reference evidence="1" key="1">
    <citation type="submission" date="2021-06" db="EMBL/GenBank/DDBJ databases">
        <title>Description of novel taxa of the family Lachnospiraceae.</title>
        <authorList>
            <person name="Chaplin A.V."/>
            <person name="Sokolova S.R."/>
            <person name="Pikina A.P."/>
            <person name="Korzhanova M."/>
            <person name="Belova V."/>
            <person name="Korostin D."/>
            <person name="Efimov B.A."/>
        </authorList>
    </citation>
    <scope>NUCLEOTIDE SEQUENCE</scope>
    <source>
        <strain evidence="1">ASD5720</strain>
    </source>
</reference>
<dbReference type="PANTHER" id="PTHR36848:SF2">
    <property type="entry name" value="SECRETED PROTEIN"/>
    <property type="match status" value="1"/>
</dbReference>
<dbReference type="Gene3D" id="3.40.50.880">
    <property type="match status" value="1"/>
</dbReference>
<dbReference type="PANTHER" id="PTHR36848">
    <property type="entry name" value="DNA-BINDING PROTEIN (PUTATIVE SECRETED PROTEIN)-RELATED"/>
    <property type="match status" value="1"/>
</dbReference>
<sequence length="1053" mass="121066">MLYKQSYNTPFSQELFQNPTSEYRAAPFWSWNCKLDTEELRRQIRDLQEMKFGGFFMHVRTGMDTPYLSEEYMQIVQECVEEAKKRRMLAWLYDEDRWSSGAAGGIVTQDEQYRQKYLLFTPWSYEELGGMETPGGFLSQPLRNGKGTLLARYEIELDRQGCLAGYRLLQDGEQQRGDVWYAYLETAQPNPWYNNQTYSNTLDKRAVERFLEVTHERYKSRIGEDFGESVPAVFTDEPQFSRKHTLNFAGSKMDVTLPWTDDLEDTYHETYGGSLIEKLPELIWELPDQGVSVTRYRYHDHVAERFTSAFADTYGEWCRSNHLLLTGHLMEEPTLESQCAALGEAMRSYRGIDIPGVDMLRWDLEYTTVIQAQSMAHQCGREGVMSELYGVTGWTADFRDYKLHGDWQAALGVTLRVPHLSWVSMEGEAKRDFPATFGYQSPWYREFGYVEDHFARVNTALTRGKAVVRVGVIHPIESYWLHWGPSDQTADIRQQMDENFENVTEWLLFGGIDFDYICESQLPFQCPEGKAPLQVGEMSYDAVVVPECETLRASTLERLEKFRDQGGRLIFMGKCPRYMDAVVSDRPAALYDQADKAGQVIMFERQDLLAALDDFREVELREADGTRTTNLLYQLRMDGQEKWLFIARGTEPYNKDIPRKREIRLRIKGLYAPVLFNTQNGQEESIAFRHENNCTVITYYFYDYDSLLLRLLPVESADNSAAENPVDGNRAVGMKADEYDGSGREERRLPVEALTSFTLSEPNVLVLDKAWFHLDEEDFSGETELFRADNLCRKKLGWPRRGAALAQPWTIEKEVISHKLHLRFQVESEIAYESPYLAIEHPEQAQIVWNGEEVRACDAGWYVDRAIRRIPLPRLREGANILELTIPFGKRTNTEWCYLLGDFGVQVCGSRKRITAFPQQIGFDDITRQGLAFYGGALTYRIRLCSGGGDLRVRIPHYRANVLHVRMDGQDFGALAYPPYEAELGRPAAGEHMLEITAYISRQNAFGALHQADSEDKWCGPDAWRTAGDAWTDSYRLAAAGLLSEPVVIESLV</sequence>
<dbReference type="Pfam" id="PF17132">
    <property type="entry name" value="Glyco_hydro_106"/>
    <property type="match status" value="1"/>
</dbReference>
<keyword evidence="2" id="KW-1185">Reference proteome</keyword>
<accession>A0A949NH58</accession>
<dbReference type="EMBL" id="JAHQCW010000024">
    <property type="protein sequence ID" value="MBU9737718.1"/>
    <property type="molecule type" value="Genomic_DNA"/>
</dbReference>
<dbReference type="Proteomes" id="UP000712157">
    <property type="component" value="Unassembled WGS sequence"/>
</dbReference>